<sequence length="377" mass="40400">MNRPLTLAALVLLSASGARAQGPLITPTLVGEVDYRIHADDIEGHDGFTLARLRMGARGQPVPWLVAVGTAEWAQEKPALLDAYIDLLVITGVRLSIGYAKTPLFPAGRDQSIETLPIPELPLVTQAFWARRDLGLEAQWTPASLPLEGWLRLGNGSGSPLGNDNASPSVDARLDVHHGGARLGAGVHVEDAFDRPGIGGRLPQNFLFYRPPPVSGYRTVTEAHGRLDAGPVRVDVQAAAAWEHRSRDTDGNPATPRESLPTMSSQGLGVEASWVVRGKPREGNQWPQALAGVGSEGIPSGSLEVAARMERLWLGRGAEDVQPGGATGGALSFRWWVTGFLGVGVAGYVNHYDTPPVEEPTREWTYLALLRTTVSIH</sequence>
<dbReference type="Gene3D" id="2.40.160.10">
    <property type="entry name" value="Porin"/>
    <property type="match status" value="1"/>
</dbReference>
<keyword evidence="4" id="KW-1185">Reference proteome</keyword>
<dbReference type="RefSeq" id="WP_120544368.1">
    <property type="nucleotide sequence ID" value="NZ_RAVZ01000297.1"/>
</dbReference>
<dbReference type="OrthoDB" id="5494103at2"/>
<evidence type="ECO:0000313" key="3">
    <source>
        <dbReference type="EMBL" id="RKG76759.1"/>
    </source>
</evidence>
<dbReference type="Proteomes" id="UP000268094">
    <property type="component" value="Unassembled WGS sequence"/>
</dbReference>
<feature type="region of interest" description="Disordered" evidence="1">
    <location>
        <begin position="242"/>
        <end position="264"/>
    </location>
</feature>
<evidence type="ECO:0000313" key="4">
    <source>
        <dbReference type="Proteomes" id="UP000268094"/>
    </source>
</evidence>
<dbReference type="InterPro" id="IPR023614">
    <property type="entry name" value="Porin_dom_sf"/>
</dbReference>
<organism evidence="3 4">
    <name type="scientific">Corallococcus terminator</name>
    <dbReference type="NCBI Taxonomy" id="2316733"/>
    <lineage>
        <taxon>Bacteria</taxon>
        <taxon>Pseudomonadati</taxon>
        <taxon>Myxococcota</taxon>
        <taxon>Myxococcia</taxon>
        <taxon>Myxococcales</taxon>
        <taxon>Cystobacterineae</taxon>
        <taxon>Myxococcaceae</taxon>
        <taxon>Corallococcus</taxon>
    </lineage>
</organism>
<comment type="caution">
    <text evidence="3">The sequence shown here is derived from an EMBL/GenBank/DDBJ whole genome shotgun (WGS) entry which is preliminary data.</text>
</comment>
<evidence type="ECO:0008006" key="5">
    <source>
        <dbReference type="Google" id="ProtNLM"/>
    </source>
</evidence>
<protein>
    <recommendedName>
        <fullName evidence="5">Porin</fullName>
    </recommendedName>
</protein>
<feature type="chain" id="PRO_5017241333" description="Porin" evidence="2">
    <location>
        <begin position="21"/>
        <end position="377"/>
    </location>
</feature>
<dbReference type="AlphaFoldDB" id="A0A3A8I022"/>
<name>A0A3A8I022_9BACT</name>
<reference evidence="4" key="1">
    <citation type="submission" date="2018-09" db="EMBL/GenBank/DDBJ databases">
        <authorList>
            <person name="Livingstone P.G."/>
            <person name="Whitworth D.E."/>
        </authorList>
    </citation>
    <scope>NUCLEOTIDE SEQUENCE [LARGE SCALE GENOMIC DNA]</scope>
    <source>
        <strain evidence="4">CA054A</strain>
    </source>
</reference>
<accession>A0A3A8I022</accession>
<gene>
    <name evidence="3" type="ORF">D7V88_31780</name>
</gene>
<evidence type="ECO:0000256" key="2">
    <source>
        <dbReference type="SAM" id="SignalP"/>
    </source>
</evidence>
<proteinExistence type="predicted"/>
<keyword evidence="2" id="KW-0732">Signal</keyword>
<dbReference type="EMBL" id="RAVZ01000297">
    <property type="protein sequence ID" value="RKG76759.1"/>
    <property type="molecule type" value="Genomic_DNA"/>
</dbReference>
<evidence type="ECO:0000256" key="1">
    <source>
        <dbReference type="SAM" id="MobiDB-lite"/>
    </source>
</evidence>
<feature type="signal peptide" evidence="2">
    <location>
        <begin position="1"/>
        <end position="20"/>
    </location>
</feature>